<dbReference type="PANTHER" id="PTHR30121:SF6">
    <property type="entry name" value="SLR6007 PROTEIN"/>
    <property type="match status" value="1"/>
</dbReference>
<dbReference type="InterPro" id="IPR002789">
    <property type="entry name" value="HerA_central"/>
</dbReference>
<dbReference type="RefSeq" id="WP_092753336.1">
    <property type="nucleotide sequence ID" value="NZ_FOCG01000001.1"/>
</dbReference>
<dbReference type="Gene3D" id="1.10.8.730">
    <property type="match status" value="1"/>
</dbReference>
<name>A0A1H8AYQ9_9FIRM</name>
<dbReference type="STRING" id="474960.SAMN05216180_1583"/>
<evidence type="ECO:0000313" key="2">
    <source>
        <dbReference type="EMBL" id="SEM75044.1"/>
    </source>
</evidence>
<keyword evidence="3" id="KW-1185">Reference proteome</keyword>
<evidence type="ECO:0000313" key="3">
    <source>
        <dbReference type="Proteomes" id="UP000199158"/>
    </source>
</evidence>
<dbReference type="Pfam" id="PF01935">
    <property type="entry name" value="DUF87"/>
    <property type="match status" value="1"/>
</dbReference>
<dbReference type="EMBL" id="FOCG01000001">
    <property type="protein sequence ID" value="SEM75044.1"/>
    <property type="molecule type" value="Genomic_DNA"/>
</dbReference>
<accession>A0A1H8AYQ9</accession>
<dbReference type="AlphaFoldDB" id="A0A1H8AYQ9"/>
<feature type="domain" description="Helicase HerA central" evidence="1">
    <location>
        <begin position="402"/>
        <end position="471"/>
    </location>
</feature>
<dbReference type="OrthoDB" id="9804380at2"/>
<evidence type="ECO:0000259" key="1">
    <source>
        <dbReference type="Pfam" id="PF01935"/>
    </source>
</evidence>
<dbReference type="InterPro" id="IPR027417">
    <property type="entry name" value="P-loop_NTPase"/>
</dbReference>
<proteinExistence type="predicted"/>
<reference evidence="2 3" key="1">
    <citation type="submission" date="2016-10" db="EMBL/GenBank/DDBJ databases">
        <authorList>
            <person name="de Groot N.N."/>
        </authorList>
    </citation>
    <scope>NUCLEOTIDE SEQUENCE [LARGE SCALE GENOMIC DNA]</scope>
    <source>
        <strain evidence="2 3">CGMCC 1.5070</strain>
    </source>
</reference>
<dbReference type="InterPro" id="IPR051162">
    <property type="entry name" value="T4SS_component"/>
</dbReference>
<dbReference type="Gene3D" id="3.40.50.300">
    <property type="entry name" value="P-loop containing nucleotide triphosphate hydrolases"/>
    <property type="match status" value="1"/>
</dbReference>
<organism evidence="2 3">
    <name type="scientific">Hydrogenoanaerobacterium saccharovorans</name>
    <dbReference type="NCBI Taxonomy" id="474960"/>
    <lineage>
        <taxon>Bacteria</taxon>
        <taxon>Bacillati</taxon>
        <taxon>Bacillota</taxon>
        <taxon>Clostridia</taxon>
        <taxon>Eubacteriales</taxon>
        <taxon>Oscillospiraceae</taxon>
        <taxon>Hydrogenoanaerobacterium</taxon>
    </lineage>
</organism>
<sequence length="786" mass="89906">MEMTSLINFNFEQNYISTPKGHFHFFKLKPPNFTTLSENDKDYYYNGFENLMRTVTEHSFSMLAIDQTINLNKNREFIKTLDNRFEYIMDDLLSELNKVEDRIGNTQRVYYFVVKSKQAITVEKFKEALDASGNVCEIAEKSELISVMRCFLLREFCDCDIYLDVDEEETESDISPIVRHLLPTKMDFDINYVLQTNFYRKTLVVRNLPQNITSGNNDILKKIIQRPNTTVHIRISDMNGEQVKKLVDKQFNNKSSGFFATKQTKVLETANDVNTLTAFYNDCLQNAGSGGGVKYVNIYIELYGKTVAELEENIKAISSEFSASGITLEDFVLRQKDGFLGVSPIGSDTRGKLLANNIPSNTFGRMYPFSASYINDHTGMLLGKTIDNGIISIDNNVRSKSRTNTSIAIVGDPGQGKSWLIKKIICQKALRHATIFNFDSDRDEYCDEFKKLGGTNINCARGDFAINPMQVRGFRDKQIDDLEWDETAYEADIFQDTKALETPFYQHLSWLSDFFKVLIPSINPIQLAALKILMQDVYKKFGIDENTDISVLKPTDYPIFSDLYEFIDDILENPKKYSGLYKMIDDTVLKELLLLLYDVHKGSLSPLFNKHTNIINSKLINFNIKELLTGSSDNMQAVLFNYLTYIWNRIICGEKNVMLAIDELHLLVNRDNLMVVKYLNSFVRRARKYEATLLTGTQRLADCLDPAIVHITASILDTPTYKFIFYPGNVDMDLVQQKLQLTKGEVDSIRYSNQRHCLLKAGKDNYHMIVGSLPFEAELFGTGGGR</sequence>
<dbReference type="Proteomes" id="UP000199158">
    <property type="component" value="Unassembled WGS sequence"/>
</dbReference>
<dbReference type="SUPFAM" id="SSF52540">
    <property type="entry name" value="P-loop containing nucleoside triphosphate hydrolases"/>
    <property type="match status" value="1"/>
</dbReference>
<dbReference type="PANTHER" id="PTHR30121">
    <property type="entry name" value="UNCHARACTERIZED PROTEIN YJGR-RELATED"/>
    <property type="match status" value="1"/>
</dbReference>
<protein>
    <submittedName>
        <fullName evidence="2">Type IV secretory pathway, VirB4 component</fullName>
    </submittedName>
</protein>
<dbReference type="CDD" id="cd01127">
    <property type="entry name" value="TrwB_TraG_TraD_VirD4"/>
    <property type="match status" value="1"/>
</dbReference>
<gene>
    <name evidence="2" type="ORF">SAMN05216180_1583</name>
</gene>